<dbReference type="GO" id="GO:0097311">
    <property type="term" value="C:bacterial biofilm matrix"/>
    <property type="evidence" value="ECO:0007669"/>
    <property type="project" value="InterPro"/>
</dbReference>
<dbReference type="InterPro" id="IPR023848">
    <property type="entry name" value="TasA"/>
</dbReference>
<feature type="compositionally biased region" description="Basic and acidic residues" evidence="1">
    <location>
        <begin position="174"/>
        <end position="186"/>
    </location>
</feature>
<proteinExistence type="predicted"/>
<dbReference type="NCBIfam" id="TIGR04087">
    <property type="entry name" value="YqxM_for_SipW"/>
    <property type="match status" value="1"/>
</dbReference>
<evidence type="ECO:0000313" key="3">
    <source>
        <dbReference type="Proteomes" id="UP000339690"/>
    </source>
</evidence>
<dbReference type="KEGG" id="grc:GI584_08580"/>
<feature type="region of interest" description="Disordered" evidence="1">
    <location>
        <begin position="174"/>
        <end position="295"/>
    </location>
</feature>
<organism evidence="2 3">
    <name type="scientific">Gracilibacillus salitolerans</name>
    <dbReference type="NCBI Taxonomy" id="2663022"/>
    <lineage>
        <taxon>Bacteria</taxon>
        <taxon>Bacillati</taxon>
        <taxon>Bacillota</taxon>
        <taxon>Bacilli</taxon>
        <taxon>Bacillales</taxon>
        <taxon>Bacillaceae</taxon>
        <taxon>Gracilibacillus</taxon>
    </lineage>
</organism>
<dbReference type="Proteomes" id="UP000339690">
    <property type="component" value="Chromosome"/>
</dbReference>
<evidence type="ECO:0000313" key="2">
    <source>
        <dbReference type="EMBL" id="QGH34071.1"/>
    </source>
</evidence>
<keyword evidence="3" id="KW-1185">Reference proteome</keyword>
<dbReference type="AlphaFoldDB" id="A0A5Q2TIW4"/>
<gene>
    <name evidence="2" type="primary">tapA</name>
    <name evidence="2" type="ORF">GI584_08580</name>
</gene>
<sequence>MAMRSTRITRYRKKYKKGIIVLQILFILYAALISISQLTSSTSAFFNHTKAVSISIPTGSWWDGSDLLFIGKGNQNLNDACPPVEFSVEIKNTGYSMIASTNYEVFYIENGNPENGEKISEGTLEPIKAGAVETITHQAEEEGFYTVKAFQQPNYEGETDEVIWSEKIKVKCPEKEKEKQFDKDESLESNEEVLEKTKDPEESNEISEEASQEQKEQESSIEDEEKLDKSAETDSEKEPVKSEQEDKQEILSEPNKETDDKPVEVENKKMKIDTPNESEEQENSQTDQAKEGEQE</sequence>
<feature type="compositionally biased region" description="Basic and acidic residues" evidence="1">
    <location>
        <begin position="226"/>
        <end position="274"/>
    </location>
</feature>
<feature type="compositionally biased region" description="Acidic residues" evidence="1">
    <location>
        <begin position="202"/>
        <end position="211"/>
    </location>
</feature>
<protein>
    <submittedName>
        <fullName evidence="2">Amyloid fiber anchoring/assembly protein TapA</fullName>
    </submittedName>
</protein>
<dbReference type="EMBL" id="CP045915">
    <property type="protein sequence ID" value="QGH34071.1"/>
    <property type="molecule type" value="Genomic_DNA"/>
</dbReference>
<evidence type="ECO:0000256" key="1">
    <source>
        <dbReference type="SAM" id="MobiDB-lite"/>
    </source>
</evidence>
<reference evidence="2 3" key="1">
    <citation type="submission" date="2019-11" db="EMBL/GenBank/DDBJ databases">
        <title>Gracilibacillus salitolerans sp. nov., a moderate halophile isolated from a saline soil in northwest China.</title>
        <authorList>
            <person name="Gan L."/>
        </authorList>
    </citation>
    <scope>NUCLEOTIDE SEQUENCE [LARGE SCALE GENOMIC DNA]</scope>
    <source>
        <strain evidence="2 3">SCU50</strain>
    </source>
</reference>
<name>A0A5Q2TIW4_9BACI</name>
<accession>A0A5Q2TIW4</accession>